<keyword evidence="1" id="KW-0812">Transmembrane</keyword>
<evidence type="ECO:0000313" key="3">
    <source>
        <dbReference type="Proteomes" id="UP000294743"/>
    </source>
</evidence>
<evidence type="ECO:0008006" key="4">
    <source>
        <dbReference type="Google" id="ProtNLM"/>
    </source>
</evidence>
<feature type="transmembrane region" description="Helical" evidence="1">
    <location>
        <begin position="543"/>
        <end position="563"/>
    </location>
</feature>
<feature type="transmembrane region" description="Helical" evidence="1">
    <location>
        <begin position="352"/>
        <end position="373"/>
    </location>
</feature>
<feature type="transmembrane region" description="Helical" evidence="1">
    <location>
        <begin position="590"/>
        <end position="612"/>
    </location>
</feature>
<keyword evidence="3" id="KW-1185">Reference proteome</keyword>
<dbReference type="OrthoDB" id="1821982at2"/>
<sequence length="749" mass="86661">MKLVFYELKKIISKKSFLMCLILCVVFLIFFAFSTSSSTNIYSYHKQYNEMLLNSPSYEETYQKLVTLEKDLQNSLQTNSENEIPTSANENTVNNRYGISDEEAYILVSDALHYVENIGNYEKYQSGIIQSDLEQQTKASYENIEKDNVKIVNYLAIEASSKQYIVFVLAVFVSIYAIYILNNFEQESNTAGISYLSKKGKFSLYKAKFLAISCISISTIIVFCVFLLVINSIIYGLPDMLANIQSIPIFYESPYNISILAGIFLCVGKQIFLIIGFISVYYLLLSLLRSDLRTSIVICLFCLLEFFFLQALSDYSSLSILRKWNIFNLAYFETLINEFGMQSLFGIQMKEWQIFILCMIILLVVTMSAIYVYSKGWINSTKTITRHKPNTRGKHVSLKNHEFYKQFINGKGLFIIIVSICFCLYISYGFFDKMNQVNFSSAEEQYQIYGGNLSNKKIKKIEEKKTAIENESIMFQKSSSDYEKGLLTHEEFQQIEDAYIFSLMENRAFENFYSDYSNIIGTTIVYPTGYQAVFSLNTYSRDMMYGTWFVLIAVLLFSGLYSIDKSAKQENLYKLTLYGKKRRLDTQRRIGYLESLIIAFLLFCISFVLFVLKYPMSGWLNDTISIFRLDTTVKIYDPMYLQVPLLINFLYLQIFRLLVLFTVLEIVLVFSQVLRSRKNTITIMFILVLLPFMLAQIGLEGFQYISLIHLLSGNIILHTSIFGIGGMYLIAYVLIRIISFKLAQKNYSL</sequence>
<comment type="caution">
    <text evidence="2">The sequence shown here is derived from an EMBL/GenBank/DDBJ whole genome shotgun (WGS) entry which is preliminary data.</text>
</comment>
<feature type="transmembrane region" description="Helical" evidence="1">
    <location>
        <begin position="649"/>
        <end position="669"/>
    </location>
</feature>
<evidence type="ECO:0000313" key="2">
    <source>
        <dbReference type="EMBL" id="TDW26023.1"/>
    </source>
</evidence>
<feature type="transmembrane region" description="Helical" evidence="1">
    <location>
        <begin position="711"/>
        <end position="735"/>
    </location>
</feature>
<accession>A0A4R8A5V3</accession>
<feature type="transmembrane region" description="Helical" evidence="1">
    <location>
        <begin position="412"/>
        <end position="431"/>
    </location>
</feature>
<gene>
    <name evidence="2" type="ORF">EDD63_10244</name>
</gene>
<feature type="transmembrane region" description="Helical" evidence="1">
    <location>
        <begin position="296"/>
        <end position="313"/>
    </location>
</feature>
<keyword evidence="1" id="KW-1133">Transmembrane helix</keyword>
<feature type="transmembrane region" description="Helical" evidence="1">
    <location>
        <begin position="257"/>
        <end position="284"/>
    </location>
</feature>
<feature type="transmembrane region" description="Helical" evidence="1">
    <location>
        <begin position="164"/>
        <end position="181"/>
    </location>
</feature>
<evidence type="ECO:0000256" key="1">
    <source>
        <dbReference type="SAM" id="Phobius"/>
    </source>
</evidence>
<keyword evidence="1" id="KW-0472">Membrane</keyword>
<feature type="transmembrane region" description="Helical" evidence="1">
    <location>
        <begin position="209"/>
        <end position="237"/>
    </location>
</feature>
<dbReference type="AlphaFoldDB" id="A0A4R8A5V3"/>
<organism evidence="2 3">
    <name type="scientific">Breznakia blatticola</name>
    <dbReference type="NCBI Taxonomy" id="1754012"/>
    <lineage>
        <taxon>Bacteria</taxon>
        <taxon>Bacillati</taxon>
        <taxon>Bacillota</taxon>
        <taxon>Erysipelotrichia</taxon>
        <taxon>Erysipelotrichales</taxon>
        <taxon>Erysipelotrichaceae</taxon>
        <taxon>Breznakia</taxon>
    </lineage>
</organism>
<reference evidence="2 3" key="1">
    <citation type="submission" date="2019-03" db="EMBL/GenBank/DDBJ databases">
        <title>Genomic Encyclopedia of Type Strains, Phase IV (KMG-IV): sequencing the most valuable type-strain genomes for metagenomic binning, comparative biology and taxonomic classification.</title>
        <authorList>
            <person name="Goeker M."/>
        </authorList>
    </citation>
    <scope>NUCLEOTIDE SEQUENCE [LARGE SCALE GENOMIC DNA]</scope>
    <source>
        <strain evidence="2 3">DSM 28867</strain>
    </source>
</reference>
<proteinExistence type="predicted"/>
<feature type="transmembrane region" description="Helical" evidence="1">
    <location>
        <begin position="681"/>
        <end position="699"/>
    </location>
</feature>
<dbReference type="EMBL" id="SODD01000002">
    <property type="protein sequence ID" value="TDW26023.1"/>
    <property type="molecule type" value="Genomic_DNA"/>
</dbReference>
<protein>
    <recommendedName>
        <fullName evidence="4">ABC-2 family transporter</fullName>
    </recommendedName>
</protein>
<dbReference type="Proteomes" id="UP000294743">
    <property type="component" value="Unassembled WGS sequence"/>
</dbReference>
<name>A0A4R8A5V3_9FIRM</name>
<dbReference type="RefSeq" id="WP_134167577.1">
    <property type="nucleotide sequence ID" value="NZ_SODD01000002.1"/>
</dbReference>